<dbReference type="GO" id="GO:0006623">
    <property type="term" value="P:protein targeting to vacuole"/>
    <property type="evidence" value="ECO:0007669"/>
    <property type="project" value="TreeGrafter"/>
</dbReference>
<evidence type="ECO:0000256" key="8">
    <source>
        <dbReference type="SAM" id="MobiDB-lite"/>
    </source>
</evidence>
<proteinExistence type="inferred from homology"/>
<dbReference type="GO" id="GO:0000813">
    <property type="term" value="C:ESCRT I complex"/>
    <property type="evidence" value="ECO:0007669"/>
    <property type="project" value="TreeGrafter"/>
</dbReference>
<accession>A0A834VZZ1</accession>
<keyword evidence="3 6" id="KW-0813">Transport</keyword>
<dbReference type="InterPro" id="IPR009851">
    <property type="entry name" value="Mod_r"/>
</dbReference>
<sequence>MIFGSVAETDIEVVVIPNYSGSPDRQQSQPRPQDSSTSTQSWYPPSVATSPSSSRPATPSGASSSTYGSHRPTERLQSPSHVSPTEAAGIIAVLKDKSVDELRKLLSEKDAYQQFLLSLDQVKIQNNCTQFCAQLVPLSLAENSLKWDHPNSDMATCATLKDELCKETTQLAEENLQKEPRIMELKNQCRIIRTTELAAAQEKLNELEKQKEETLKSNSPASLLQQLQEAMNKTEEESENVHQQLLDREIDLATFMQKYKKLRTNYHKKALIHLAAKTSSA</sequence>
<keyword evidence="7" id="KW-0175">Coiled coil</keyword>
<evidence type="ECO:0000256" key="4">
    <source>
        <dbReference type="ARBA" id="ARBA00022753"/>
    </source>
</evidence>
<comment type="similarity">
    <text evidence="2">Belongs to the VPS37 family.</text>
</comment>
<feature type="domain" description="VPS37 C-terminal" evidence="9">
    <location>
        <begin position="201"/>
        <end position="281"/>
    </location>
</feature>
<keyword evidence="11" id="KW-1185">Reference proteome</keyword>
<reference evidence="10" key="1">
    <citation type="submission" date="2020-09" db="EMBL/GenBank/DDBJ databases">
        <title>Genome-Enabled Discovery of Anthraquinone Biosynthesis in Senna tora.</title>
        <authorList>
            <person name="Kang S.-H."/>
            <person name="Pandey R.P."/>
            <person name="Lee C.-M."/>
            <person name="Sim J.-S."/>
            <person name="Jeong J.-T."/>
            <person name="Choi B.-S."/>
            <person name="Jung M."/>
            <person name="Ginzburg D."/>
            <person name="Zhao K."/>
            <person name="Won S.Y."/>
            <person name="Oh T.-J."/>
            <person name="Yu Y."/>
            <person name="Kim N.-H."/>
            <person name="Lee O.R."/>
            <person name="Lee T.-H."/>
            <person name="Bashyal P."/>
            <person name="Kim T.-S."/>
            <person name="Lee W.-H."/>
            <person name="Kawkins C."/>
            <person name="Kim C.-K."/>
            <person name="Kim J.S."/>
            <person name="Ahn B.O."/>
            <person name="Rhee S.Y."/>
            <person name="Sohng J.K."/>
        </authorList>
    </citation>
    <scope>NUCLEOTIDE SEQUENCE</scope>
    <source>
        <tissue evidence="10">Leaf</tissue>
    </source>
</reference>
<dbReference type="OrthoDB" id="10260857at2759"/>
<evidence type="ECO:0000313" key="10">
    <source>
        <dbReference type="EMBL" id="KAF7804378.1"/>
    </source>
</evidence>
<dbReference type="GO" id="GO:0043162">
    <property type="term" value="P:ubiquitin-dependent protein catabolic process via the multivesicular body sorting pathway"/>
    <property type="evidence" value="ECO:0007669"/>
    <property type="project" value="TreeGrafter"/>
</dbReference>
<evidence type="ECO:0000256" key="1">
    <source>
        <dbReference type="ARBA" id="ARBA00004177"/>
    </source>
</evidence>
<name>A0A834VZZ1_9FABA</name>
<feature type="coiled-coil region" evidence="7">
    <location>
        <begin position="190"/>
        <end position="244"/>
    </location>
</feature>
<gene>
    <name evidence="10" type="ORF">G2W53_043489</name>
</gene>
<organism evidence="10 11">
    <name type="scientific">Senna tora</name>
    <dbReference type="NCBI Taxonomy" id="362788"/>
    <lineage>
        <taxon>Eukaryota</taxon>
        <taxon>Viridiplantae</taxon>
        <taxon>Streptophyta</taxon>
        <taxon>Embryophyta</taxon>
        <taxon>Tracheophyta</taxon>
        <taxon>Spermatophyta</taxon>
        <taxon>Magnoliopsida</taxon>
        <taxon>eudicotyledons</taxon>
        <taxon>Gunneridae</taxon>
        <taxon>Pentapetalae</taxon>
        <taxon>rosids</taxon>
        <taxon>fabids</taxon>
        <taxon>Fabales</taxon>
        <taxon>Fabaceae</taxon>
        <taxon>Caesalpinioideae</taxon>
        <taxon>Cassia clade</taxon>
        <taxon>Senna</taxon>
    </lineage>
</organism>
<dbReference type="Proteomes" id="UP000634136">
    <property type="component" value="Unassembled WGS sequence"/>
</dbReference>
<dbReference type="Pfam" id="PF07200">
    <property type="entry name" value="Mod_r"/>
    <property type="match status" value="1"/>
</dbReference>
<comment type="caution">
    <text evidence="10">The sequence shown here is derived from an EMBL/GenBank/DDBJ whole genome shotgun (WGS) entry which is preliminary data.</text>
</comment>
<dbReference type="SUPFAM" id="SSF140111">
    <property type="entry name" value="Endosomal sorting complex assembly domain"/>
    <property type="match status" value="1"/>
</dbReference>
<dbReference type="AlphaFoldDB" id="A0A834VZZ1"/>
<dbReference type="EMBL" id="JAAIUW010000013">
    <property type="protein sequence ID" value="KAF7804378.1"/>
    <property type="molecule type" value="Genomic_DNA"/>
</dbReference>
<dbReference type="PANTHER" id="PTHR13678">
    <property type="entry name" value="VACUOLAR PROTEIN SORTING-ASSOCIATED PROTEIN 37"/>
    <property type="match status" value="1"/>
</dbReference>
<comment type="subcellular location">
    <subcellularLocation>
        <location evidence="1">Endosome</location>
    </subcellularLocation>
</comment>
<dbReference type="Gene3D" id="1.10.287.660">
    <property type="entry name" value="Helix hairpin bin"/>
    <property type="match status" value="1"/>
</dbReference>
<dbReference type="InterPro" id="IPR029012">
    <property type="entry name" value="Helix_hairpin_bin_sf"/>
</dbReference>
<dbReference type="GO" id="GO:0006612">
    <property type="term" value="P:protein targeting to membrane"/>
    <property type="evidence" value="ECO:0007669"/>
    <property type="project" value="TreeGrafter"/>
</dbReference>
<dbReference type="PANTHER" id="PTHR13678:SF2">
    <property type="entry name" value="VACUOLAR PROTEIN SORTING-ASSOCIATED PROTEIN 37A"/>
    <property type="match status" value="1"/>
</dbReference>
<evidence type="ECO:0000256" key="6">
    <source>
        <dbReference type="PROSITE-ProRule" id="PRU00646"/>
    </source>
</evidence>
<evidence type="ECO:0000256" key="5">
    <source>
        <dbReference type="ARBA" id="ARBA00022927"/>
    </source>
</evidence>
<feature type="region of interest" description="Disordered" evidence="8">
    <location>
        <begin position="17"/>
        <end position="83"/>
    </location>
</feature>
<dbReference type="PROSITE" id="PS51314">
    <property type="entry name" value="VPS37_C"/>
    <property type="match status" value="1"/>
</dbReference>
<protein>
    <submittedName>
        <fullName evidence="10">Vacuolar protein-sorting-associated protein 37-like protein 1</fullName>
    </submittedName>
</protein>
<evidence type="ECO:0000256" key="3">
    <source>
        <dbReference type="ARBA" id="ARBA00022448"/>
    </source>
</evidence>
<feature type="compositionally biased region" description="Low complexity" evidence="8">
    <location>
        <begin position="22"/>
        <end position="66"/>
    </location>
</feature>
<evidence type="ECO:0000313" key="11">
    <source>
        <dbReference type="Proteomes" id="UP000634136"/>
    </source>
</evidence>
<evidence type="ECO:0000256" key="2">
    <source>
        <dbReference type="ARBA" id="ARBA00007617"/>
    </source>
</evidence>
<evidence type="ECO:0000259" key="9">
    <source>
        <dbReference type="PROSITE" id="PS51314"/>
    </source>
</evidence>
<evidence type="ECO:0000256" key="7">
    <source>
        <dbReference type="SAM" id="Coils"/>
    </source>
</evidence>
<dbReference type="InterPro" id="IPR037202">
    <property type="entry name" value="ESCRT_assembly_dom"/>
</dbReference>
<keyword evidence="4" id="KW-0967">Endosome</keyword>
<keyword evidence="5 6" id="KW-0653">Protein transport</keyword>